<dbReference type="NCBIfam" id="NF040941">
    <property type="entry name" value="GGGWT_bact"/>
    <property type="match status" value="1"/>
</dbReference>
<evidence type="ECO:0000256" key="2">
    <source>
        <dbReference type="ARBA" id="ARBA00053344"/>
    </source>
</evidence>
<dbReference type="InterPro" id="IPR050373">
    <property type="entry name" value="Fibrinogen_C-term_domain"/>
</dbReference>
<dbReference type="OrthoDB" id="6145874at2759"/>
<name>A0A921Z745_MANSE</name>
<dbReference type="InterPro" id="IPR020837">
    <property type="entry name" value="Fibrinogen_CS"/>
</dbReference>
<gene>
    <name evidence="6" type="ORF">O3G_MSEX007504</name>
</gene>
<reference evidence="6" key="1">
    <citation type="journal article" date="2016" name="Insect Biochem. Mol. Biol.">
        <title>Multifaceted biological insights from a draft genome sequence of the tobacco hornworm moth, Manduca sexta.</title>
        <authorList>
            <person name="Kanost M.R."/>
            <person name="Arrese E.L."/>
            <person name="Cao X."/>
            <person name="Chen Y.R."/>
            <person name="Chellapilla S."/>
            <person name="Goldsmith M.R."/>
            <person name="Grosse-Wilde E."/>
            <person name="Heckel D.G."/>
            <person name="Herndon N."/>
            <person name="Jiang H."/>
            <person name="Papanicolaou A."/>
            <person name="Qu J."/>
            <person name="Soulages J.L."/>
            <person name="Vogel H."/>
            <person name="Walters J."/>
            <person name="Waterhouse R.M."/>
            <person name="Ahn S.J."/>
            <person name="Almeida F.C."/>
            <person name="An C."/>
            <person name="Aqrawi P."/>
            <person name="Bretschneider A."/>
            <person name="Bryant W.B."/>
            <person name="Bucks S."/>
            <person name="Chao H."/>
            <person name="Chevignon G."/>
            <person name="Christen J.M."/>
            <person name="Clarke D.F."/>
            <person name="Dittmer N.T."/>
            <person name="Ferguson L.C.F."/>
            <person name="Garavelou S."/>
            <person name="Gordon K.H.J."/>
            <person name="Gunaratna R.T."/>
            <person name="Han Y."/>
            <person name="Hauser F."/>
            <person name="He Y."/>
            <person name="Heidel-Fischer H."/>
            <person name="Hirsh A."/>
            <person name="Hu Y."/>
            <person name="Jiang H."/>
            <person name="Kalra D."/>
            <person name="Klinner C."/>
            <person name="Konig C."/>
            <person name="Kovar C."/>
            <person name="Kroll A.R."/>
            <person name="Kuwar S.S."/>
            <person name="Lee S.L."/>
            <person name="Lehman R."/>
            <person name="Li K."/>
            <person name="Li Z."/>
            <person name="Liang H."/>
            <person name="Lovelace S."/>
            <person name="Lu Z."/>
            <person name="Mansfield J.H."/>
            <person name="McCulloch K.J."/>
            <person name="Mathew T."/>
            <person name="Morton B."/>
            <person name="Muzny D.M."/>
            <person name="Neunemann D."/>
            <person name="Ongeri F."/>
            <person name="Pauchet Y."/>
            <person name="Pu L.L."/>
            <person name="Pyrousis I."/>
            <person name="Rao X.J."/>
            <person name="Redding A."/>
            <person name="Roesel C."/>
            <person name="Sanchez-Gracia A."/>
            <person name="Schaack S."/>
            <person name="Shukla A."/>
            <person name="Tetreau G."/>
            <person name="Wang Y."/>
            <person name="Xiong G.H."/>
            <person name="Traut W."/>
            <person name="Walsh T.K."/>
            <person name="Worley K.C."/>
            <person name="Wu D."/>
            <person name="Wu W."/>
            <person name="Wu Y.Q."/>
            <person name="Zhang X."/>
            <person name="Zou Z."/>
            <person name="Zucker H."/>
            <person name="Briscoe A.D."/>
            <person name="Burmester T."/>
            <person name="Clem R.J."/>
            <person name="Feyereisen R."/>
            <person name="Grimmelikhuijzen C.J.P."/>
            <person name="Hamodrakas S.J."/>
            <person name="Hansson B.S."/>
            <person name="Huguet E."/>
            <person name="Jermiin L.S."/>
            <person name="Lan Q."/>
            <person name="Lehman H.K."/>
            <person name="Lorenzen M."/>
            <person name="Merzendorfer H."/>
            <person name="Michalopoulos I."/>
            <person name="Morton D.B."/>
            <person name="Muthukrishnan S."/>
            <person name="Oakeshott J.G."/>
            <person name="Palmer W."/>
            <person name="Park Y."/>
            <person name="Passarelli A.L."/>
            <person name="Rozas J."/>
            <person name="Schwartz L.M."/>
            <person name="Smith W."/>
            <person name="Southgate A."/>
            <person name="Vilcinskas A."/>
            <person name="Vogt R."/>
            <person name="Wang P."/>
            <person name="Werren J."/>
            <person name="Yu X.Q."/>
            <person name="Zhou J.J."/>
            <person name="Brown S.J."/>
            <person name="Scherer S.E."/>
            <person name="Richards S."/>
            <person name="Blissard G.W."/>
        </authorList>
    </citation>
    <scope>NUCLEOTIDE SEQUENCE</scope>
</reference>
<comment type="caution">
    <text evidence="6">The sequence shown here is derived from an EMBL/GenBank/DDBJ whole genome shotgun (WGS) entry which is preliminary data.</text>
</comment>
<dbReference type="PROSITE" id="PS00514">
    <property type="entry name" value="FIBRINOGEN_C_1"/>
    <property type="match status" value="1"/>
</dbReference>
<dbReference type="InterPro" id="IPR002181">
    <property type="entry name" value="Fibrinogen_a/b/g_C_dom"/>
</dbReference>
<comment type="function">
    <text evidence="2">Lectin involved in innate immunity. Agglutinates all types of human erythrocytes, Gram-positive and Gram-negative bacteria. Has a stronger agglutinating activity towards Gram-negative bacteria than towards Gram-positive bacteria. Specifically recognizes acetyl group-containing substances on agglutinated cells. The hemagglutinating activity was inhibited by EDTA, acetyl group-containing mono- and disaccharides, N-acetyl derivatives of amino acids, other acetyl group-containing substances, propionamide and benzamide. Enhances the antimicrobial activity of big defensin against Gram-positive bacteria but not against Gram-negative bacteria.</text>
</comment>
<proteinExistence type="predicted"/>
<dbReference type="Pfam" id="PF00147">
    <property type="entry name" value="Fibrinogen_C"/>
    <property type="match status" value="1"/>
</dbReference>
<dbReference type="GO" id="GO:0005615">
    <property type="term" value="C:extracellular space"/>
    <property type="evidence" value="ECO:0007669"/>
    <property type="project" value="TreeGrafter"/>
</dbReference>
<organism evidence="6 7">
    <name type="scientific">Manduca sexta</name>
    <name type="common">Tobacco hawkmoth</name>
    <name type="synonym">Tobacco hornworm</name>
    <dbReference type="NCBI Taxonomy" id="7130"/>
    <lineage>
        <taxon>Eukaryota</taxon>
        <taxon>Metazoa</taxon>
        <taxon>Ecdysozoa</taxon>
        <taxon>Arthropoda</taxon>
        <taxon>Hexapoda</taxon>
        <taxon>Insecta</taxon>
        <taxon>Pterygota</taxon>
        <taxon>Neoptera</taxon>
        <taxon>Endopterygota</taxon>
        <taxon>Lepidoptera</taxon>
        <taxon>Glossata</taxon>
        <taxon>Ditrysia</taxon>
        <taxon>Bombycoidea</taxon>
        <taxon>Sphingidae</taxon>
        <taxon>Sphinginae</taxon>
        <taxon>Sphingini</taxon>
        <taxon>Manduca</taxon>
    </lineage>
</organism>
<dbReference type="SUPFAM" id="SSF56496">
    <property type="entry name" value="Fibrinogen C-terminal domain-like"/>
    <property type="match status" value="1"/>
</dbReference>
<dbReference type="CDD" id="cd00087">
    <property type="entry name" value="FReD"/>
    <property type="match status" value="1"/>
</dbReference>
<feature type="domain" description="Fibrinogen C-terminal" evidence="5">
    <location>
        <begin position="234"/>
        <end position="453"/>
    </location>
</feature>
<keyword evidence="1" id="KW-1015">Disulfide bond</keyword>
<dbReference type="PROSITE" id="PS51406">
    <property type="entry name" value="FIBRINOGEN_C_2"/>
    <property type="match status" value="1"/>
</dbReference>
<evidence type="ECO:0000256" key="1">
    <source>
        <dbReference type="ARBA" id="ARBA00023157"/>
    </source>
</evidence>
<reference evidence="6" key="2">
    <citation type="submission" date="2020-12" db="EMBL/GenBank/DDBJ databases">
        <authorList>
            <person name="Kanost M."/>
        </authorList>
    </citation>
    <scope>NUCLEOTIDE SEQUENCE</scope>
</reference>
<dbReference type="GO" id="GO:0030246">
    <property type="term" value="F:carbohydrate binding"/>
    <property type="evidence" value="ECO:0007669"/>
    <property type="project" value="UniProtKB-ARBA"/>
</dbReference>
<dbReference type="PANTHER" id="PTHR19143:SF458">
    <property type="entry name" value="FIBRINOGEN C-TERMINAL DOMAIN-CONTAINING PROTEIN-RELATED"/>
    <property type="match status" value="1"/>
</dbReference>
<sequence length="501" mass="57157">MCPRNLTVLLLLCLFTLILAKKESYRTQEKSNSASDNSSRKKNENMPTTTGRVVGDAVVEKFVETLMSSERYLKMIEIVERKLNHLDATFHEKVNAINKYLAEILRIVKSPSDELLENSLKGLKGDLDKLKYSITSKEHQPNMRVDGAEYHVDSFMENRLSVLDTNVKNIMAGVDTIVSTINEVKNRQYARTFVKQEANSVSGVMDAATLIGEFRKTLREQKNKKCDCKMGRIDRSERYPTDCHEIQMQGFNVSGIYKIKPDEMEPFYVLCDLTTAGGGWTVLQNRFDGSQDFYKGWSDYENGFGNLAGEFWLGLEKISYLTNQKLYELRIEIETQHGQDGYAGYSVFTVGPELEGYRISTLGTYYGTAGDSLSYHAGQKFSTFDMDNDEWKDGSCSAEHGGAWWYKECDKSNLNGKYSLSADENRGQTIYWISFKGPNYPLTKTKMMIRPLPASKPIDFGDGNRKVRMKDVKVTYDMGHKHAPHRYDDHTRAEAFFPNYA</sequence>
<feature type="region of interest" description="Disordered" evidence="3">
    <location>
        <begin position="28"/>
        <end position="50"/>
    </location>
</feature>
<evidence type="ECO:0000256" key="4">
    <source>
        <dbReference type="SAM" id="SignalP"/>
    </source>
</evidence>
<accession>A0A921Z745</accession>
<keyword evidence="4" id="KW-0732">Signal</keyword>
<evidence type="ECO:0000313" key="6">
    <source>
        <dbReference type="EMBL" id="KAG6452175.1"/>
    </source>
</evidence>
<dbReference type="AlphaFoldDB" id="A0A921Z745"/>
<dbReference type="Proteomes" id="UP000791440">
    <property type="component" value="Unassembled WGS sequence"/>
</dbReference>
<keyword evidence="7" id="KW-1185">Reference proteome</keyword>
<protein>
    <recommendedName>
        <fullName evidence="5">Fibrinogen C-terminal domain-containing protein</fullName>
    </recommendedName>
</protein>
<dbReference type="EMBL" id="JH668419">
    <property type="protein sequence ID" value="KAG6452175.1"/>
    <property type="molecule type" value="Genomic_DNA"/>
</dbReference>
<dbReference type="InterPro" id="IPR036056">
    <property type="entry name" value="Fibrinogen-like_C"/>
</dbReference>
<evidence type="ECO:0000313" key="7">
    <source>
        <dbReference type="Proteomes" id="UP000791440"/>
    </source>
</evidence>
<dbReference type="InterPro" id="IPR014716">
    <property type="entry name" value="Fibrinogen_a/b/g_C_1"/>
</dbReference>
<dbReference type="FunFam" id="3.90.215.10:FF:000001">
    <property type="entry name" value="Tenascin isoform 1"/>
    <property type="match status" value="1"/>
</dbReference>
<feature type="chain" id="PRO_5038129354" description="Fibrinogen C-terminal domain-containing protein" evidence="4">
    <location>
        <begin position="21"/>
        <end position="501"/>
    </location>
</feature>
<evidence type="ECO:0000259" key="5">
    <source>
        <dbReference type="PROSITE" id="PS51406"/>
    </source>
</evidence>
<dbReference type="SMART" id="SM00186">
    <property type="entry name" value="FBG"/>
    <property type="match status" value="1"/>
</dbReference>
<dbReference type="Gene3D" id="3.90.215.10">
    <property type="entry name" value="Gamma Fibrinogen, chain A, domain 1"/>
    <property type="match status" value="1"/>
</dbReference>
<feature type="signal peptide" evidence="4">
    <location>
        <begin position="1"/>
        <end position="20"/>
    </location>
</feature>
<dbReference type="PANTHER" id="PTHR19143">
    <property type="entry name" value="FIBRINOGEN/TENASCIN/ANGIOPOEITIN"/>
    <property type="match status" value="1"/>
</dbReference>
<evidence type="ECO:0000256" key="3">
    <source>
        <dbReference type="SAM" id="MobiDB-lite"/>
    </source>
</evidence>